<comment type="cofactor">
    <cofactor evidence="1 5">
        <name>Zn(2+)</name>
        <dbReference type="ChEBI" id="CHEBI:29105"/>
    </cofactor>
</comment>
<keyword evidence="2 5" id="KW-0479">Metal-binding</keyword>
<dbReference type="SUPFAM" id="SSF50129">
    <property type="entry name" value="GroES-like"/>
    <property type="match status" value="1"/>
</dbReference>
<keyword evidence="9" id="KW-1185">Reference proteome</keyword>
<dbReference type="PANTHER" id="PTHR42813">
    <property type="entry name" value="ZINC-TYPE ALCOHOL DEHYDROGENASE-LIKE"/>
    <property type="match status" value="1"/>
</dbReference>
<reference evidence="8" key="2">
    <citation type="submission" date="2023-01" db="EMBL/GenBank/DDBJ databases">
        <authorList>
            <person name="Sun Q."/>
            <person name="Evtushenko L."/>
        </authorList>
    </citation>
    <scope>NUCLEOTIDE SEQUENCE</scope>
    <source>
        <strain evidence="8">VKM B-2347</strain>
    </source>
</reference>
<proteinExistence type="inferred from homology"/>
<evidence type="ECO:0000259" key="7">
    <source>
        <dbReference type="Pfam" id="PF08240"/>
    </source>
</evidence>
<name>A0A9W6MVY2_9HYPH</name>
<comment type="similarity">
    <text evidence="5">Belongs to the zinc-containing alcohol dehydrogenase family.</text>
</comment>
<organism evidence="8 9">
    <name type="scientific">Hansschlegelia plantiphila</name>
    <dbReference type="NCBI Taxonomy" id="374655"/>
    <lineage>
        <taxon>Bacteria</taxon>
        <taxon>Pseudomonadati</taxon>
        <taxon>Pseudomonadota</taxon>
        <taxon>Alphaproteobacteria</taxon>
        <taxon>Hyphomicrobiales</taxon>
        <taxon>Methylopilaceae</taxon>
        <taxon>Hansschlegelia</taxon>
    </lineage>
</organism>
<dbReference type="InterPro" id="IPR013154">
    <property type="entry name" value="ADH-like_N"/>
</dbReference>
<dbReference type="InterPro" id="IPR002328">
    <property type="entry name" value="ADH_Zn_CS"/>
</dbReference>
<protein>
    <submittedName>
        <fullName evidence="8">Glutathione-dependent formaldehyde dehydrogenase</fullName>
    </submittedName>
</protein>
<keyword evidence="3 5" id="KW-0862">Zinc</keyword>
<reference evidence="8" key="1">
    <citation type="journal article" date="2014" name="Int. J. Syst. Evol. Microbiol.">
        <title>Complete genome sequence of Corynebacterium casei LMG S-19264T (=DSM 44701T), isolated from a smear-ripened cheese.</title>
        <authorList>
            <consortium name="US DOE Joint Genome Institute (JGI-PGF)"/>
            <person name="Walter F."/>
            <person name="Albersmeier A."/>
            <person name="Kalinowski J."/>
            <person name="Ruckert C."/>
        </authorList>
    </citation>
    <scope>NUCLEOTIDE SEQUENCE</scope>
    <source>
        <strain evidence="8">VKM B-2347</strain>
    </source>
</reference>
<dbReference type="AlphaFoldDB" id="A0A9W6MVY2"/>
<evidence type="ECO:0000256" key="1">
    <source>
        <dbReference type="ARBA" id="ARBA00001947"/>
    </source>
</evidence>
<evidence type="ECO:0000313" key="8">
    <source>
        <dbReference type="EMBL" id="GLK68396.1"/>
    </source>
</evidence>
<evidence type="ECO:0000259" key="6">
    <source>
        <dbReference type="Pfam" id="PF00107"/>
    </source>
</evidence>
<dbReference type="Pfam" id="PF00107">
    <property type="entry name" value="ADH_zinc_N"/>
    <property type="match status" value="1"/>
</dbReference>
<dbReference type="Gene3D" id="3.90.180.10">
    <property type="entry name" value="Medium-chain alcohol dehydrogenases, catalytic domain"/>
    <property type="match status" value="1"/>
</dbReference>
<evidence type="ECO:0000256" key="2">
    <source>
        <dbReference type="ARBA" id="ARBA00022723"/>
    </source>
</evidence>
<dbReference type="Pfam" id="PF08240">
    <property type="entry name" value="ADH_N"/>
    <property type="match status" value="1"/>
</dbReference>
<accession>A0A9W6MVY2</accession>
<dbReference type="GO" id="GO:0016491">
    <property type="term" value="F:oxidoreductase activity"/>
    <property type="evidence" value="ECO:0007669"/>
    <property type="project" value="UniProtKB-KW"/>
</dbReference>
<dbReference type="SUPFAM" id="SSF51735">
    <property type="entry name" value="NAD(P)-binding Rossmann-fold domains"/>
    <property type="match status" value="1"/>
</dbReference>
<keyword evidence="4" id="KW-0560">Oxidoreductase</keyword>
<dbReference type="InterPro" id="IPR013149">
    <property type="entry name" value="ADH-like_C"/>
</dbReference>
<feature type="domain" description="Alcohol dehydrogenase-like C-terminal" evidence="6">
    <location>
        <begin position="196"/>
        <end position="264"/>
    </location>
</feature>
<dbReference type="GO" id="GO:0008270">
    <property type="term" value="F:zinc ion binding"/>
    <property type="evidence" value="ECO:0007669"/>
    <property type="project" value="InterPro"/>
</dbReference>
<dbReference type="InterPro" id="IPR011032">
    <property type="entry name" value="GroES-like_sf"/>
</dbReference>
<evidence type="ECO:0000256" key="3">
    <source>
        <dbReference type="ARBA" id="ARBA00022833"/>
    </source>
</evidence>
<dbReference type="PROSITE" id="PS00059">
    <property type="entry name" value="ADH_ZINC"/>
    <property type="match status" value="1"/>
</dbReference>
<comment type="caution">
    <text evidence="8">The sequence shown here is derived from an EMBL/GenBank/DDBJ whole genome shotgun (WGS) entry which is preliminary data.</text>
</comment>
<dbReference type="Gene3D" id="3.40.50.720">
    <property type="entry name" value="NAD(P)-binding Rossmann-like Domain"/>
    <property type="match status" value="1"/>
</dbReference>
<feature type="domain" description="Alcohol dehydrogenase-like N-terminal" evidence="7">
    <location>
        <begin position="25"/>
        <end position="152"/>
    </location>
</feature>
<dbReference type="EMBL" id="BSFI01000008">
    <property type="protein sequence ID" value="GLK68396.1"/>
    <property type="molecule type" value="Genomic_DNA"/>
</dbReference>
<evidence type="ECO:0000256" key="4">
    <source>
        <dbReference type="ARBA" id="ARBA00023002"/>
    </source>
</evidence>
<gene>
    <name evidence="8" type="ORF">GCM10008179_20340</name>
</gene>
<dbReference type="PANTHER" id="PTHR42813:SF2">
    <property type="entry name" value="DEHYDROGENASE, ZINC-CONTAINING, PUTATIVE (AFU_ORTHOLOGUE AFUA_2G02810)-RELATED"/>
    <property type="match status" value="1"/>
</dbReference>
<dbReference type="InterPro" id="IPR036291">
    <property type="entry name" value="NAD(P)-bd_dom_sf"/>
</dbReference>
<dbReference type="RefSeq" id="WP_271168638.1">
    <property type="nucleotide sequence ID" value="NZ_BSFI01000008.1"/>
</dbReference>
<evidence type="ECO:0000256" key="5">
    <source>
        <dbReference type="RuleBase" id="RU361277"/>
    </source>
</evidence>
<evidence type="ECO:0000313" key="9">
    <source>
        <dbReference type="Proteomes" id="UP001143372"/>
    </source>
</evidence>
<dbReference type="Proteomes" id="UP001143372">
    <property type="component" value="Unassembled WGS sequence"/>
</dbReference>
<sequence length="392" mass="41834">MKALTWHGKGDIRCDSVPDPQIQDDRDVIIKVTACAICGSDLHLMGGFMPTMERGDVLGHETMGEVMEVGRAASRLKVGDRVVVPFTMSCGECRQCKWGNWSCCERTNPNGKMQAEQFGYPLAGLFGFSHITGGFAGGQAEYLRVPYADVGPLIVPDGLSDEQVLFLSDIFPTAYMAAENCGIKGGETIAIWGAGPVGVLAVKSCLLLGAERVISIDDVPERLELARQAGAETIDFGNQTVQDELMAMTNGRGPDAVIEAVGMEAHGADTLAQKVSSAVMAATSSMARPFALNQAILACRPGGVVSMPGVFAGQAGPVALGVLMNKGLTLKTGQTHMLRYMKPLLDRIERGEIDPSFIISHRTTSLEDGPELYKAFRDKTDGCTKVVIKPHG</sequence>
<dbReference type="CDD" id="cd08283">
    <property type="entry name" value="FDH_like_1"/>
    <property type="match status" value="1"/>
</dbReference>